<dbReference type="VEuPathDB" id="FungiDB:MPH_04031"/>
<dbReference type="OrthoDB" id="10371711at2759"/>
<dbReference type="EMBL" id="AHHD01000180">
    <property type="protein sequence ID" value="EKG18685.1"/>
    <property type="molecule type" value="Genomic_DNA"/>
</dbReference>
<dbReference type="Proteomes" id="UP000007129">
    <property type="component" value="Unassembled WGS sequence"/>
</dbReference>
<proteinExistence type="predicted"/>
<evidence type="ECO:0000313" key="1">
    <source>
        <dbReference type="EMBL" id="EKG18685.1"/>
    </source>
</evidence>
<comment type="caution">
    <text evidence="1">The sequence shown here is derived from an EMBL/GenBank/DDBJ whole genome shotgun (WGS) entry which is preliminary data.</text>
</comment>
<evidence type="ECO:0000313" key="2">
    <source>
        <dbReference type="Proteomes" id="UP000007129"/>
    </source>
</evidence>
<dbReference type="AlphaFoldDB" id="K2SPI3"/>
<accession>K2SPI3</accession>
<sequence length="100" mass="11446">MDCAIHEERERQLDQHCCQLAIVLWPGRSVHVNLGYWSTYDKNMAILLVHGRGCPFSISSTLSDGRIEALLDLRTRLNRSFAARSKNPRCNVIRIARKPV</sequence>
<protein>
    <submittedName>
        <fullName evidence="1">Uncharacterized protein</fullName>
    </submittedName>
</protein>
<reference evidence="1 2" key="1">
    <citation type="journal article" date="2012" name="BMC Genomics">
        <title>Tools to kill: Genome of one of the most destructive plant pathogenic fungi Macrophomina phaseolina.</title>
        <authorList>
            <person name="Islam M.S."/>
            <person name="Haque M.S."/>
            <person name="Islam M.M."/>
            <person name="Emdad E.M."/>
            <person name="Halim A."/>
            <person name="Hossen Q.M.M."/>
            <person name="Hossain M.Z."/>
            <person name="Ahmed B."/>
            <person name="Rahim S."/>
            <person name="Rahman M.S."/>
            <person name="Alam M.M."/>
            <person name="Hou S."/>
            <person name="Wan X."/>
            <person name="Saito J.A."/>
            <person name="Alam M."/>
        </authorList>
    </citation>
    <scope>NUCLEOTIDE SEQUENCE [LARGE SCALE GENOMIC DNA]</scope>
    <source>
        <strain evidence="1 2">MS6</strain>
    </source>
</reference>
<dbReference type="InParanoid" id="K2SPI3"/>
<dbReference type="HOGENOM" id="CLU_2306647_0_0_1"/>
<organism evidence="1 2">
    <name type="scientific">Macrophomina phaseolina (strain MS6)</name>
    <name type="common">Charcoal rot fungus</name>
    <dbReference type="NCBI Taxonomy" id="1126212"/>
    <lineage>
        <taxon>Eukaryota</taxon>
        <taxon>Fungi</taxon>
        <taxon>Dikarya</taxon>
        <taxon>Ascomycota</taxon>
        <taxon>Pezizomycotina</taxon>
        <taxon>Dothideomycetes</taxon>
        <taxon>Dothideomycetes incertae sedis</taxon>
        <taxon>Botryosphaeriales</taxon>
        <taxon>Botryosphaeriaceae</taxon>
        <taxon>Macrophomina</taxon>
    </lineage>
</organism>
<name>K2SPI3_MACPH</name>
<gene>
    <name evidence="1" type="ORF">MPH_04031</name>
</gene>